<evidence type="ECO:0000313" key="13">
    <source>
        <dbReference type="Proteomes" id="UP000249218"/>
    </source>
</evidence>
<dbReference type="GO" id="GO:0005886">
    <property type="term" value="C:plasma membrane"/>
    <property type="evidence" value="ECO:0007669"/>
    <property type="project" value="TreeGrafter"/>
</dbReference>
<dbReference type="PRINTS" id="PR00237">
    <property type="entry name" value="GPCRRHODOPSN"/>
</dbReference>
<keyword evidence="7 9" id="KW-0675">Receptor</keyword>
<feature type="transmembrane region" description="Helical" evidence="10">
    <location>
        <begin position="117"/>
        <end position="135"/>
    </location>
</feature>
<name>A0A2W1BZI0_HELAM</name>
<feature type="domain" description="G-protein coupled receptors family 1 profile" evidence="11">
    <location>
        <begin position="56"/>
        <end position="201"/>
    </location>
</feature>
<keyword evidence="8 9" id="KW-0807">Transducer</keyword>
<dbReference type="Pfam" id="PF00001">
    <property type="entry name" value="7tm_1"/>
    <property type="match status" value="1"/>
</dbReference>
<comment type="similarity">
    <text evidence="2 9">Belongs to the G-protein coupled receptor 1 family.</text>
</comment>
<evidence type="ECO:0000256" key="2">
    <source>
        <dbReference type="ARBA" id="ARBA00010663"/>
    </source>
</evidence>
<dbReference type="Gene3D" id="1.20.1070.10">
    <property type="entry name" value="Rhodopsin 7-helix transmembrane proteins"/>
    <property type="match status" value="1"/>
</dbReference>
<keyword evidence="6 10" id="KW-0472">Membrane</keyword>
<evidence type="ECO:0000259" key="11">
    <source>
        <dbReference type="PROSITE" id="PS50262"/>
    </source>
</evidence>
<sequence length="201" mass="22247">MFSNLSLHDFSALHGINISGALNGSFQFGSELDIFFQPENVLITLYVPIILLSMVANILLIVVAVKCNYTKSVTNIFLVNLSAADLLVTSICMPIQLSKAITLVWFYGETVCKIVNYIQGVAVAASVFTITAMSVDRWLSISPEPRLRPPGRKQALLLLLLLWCAALLIFIPLLMVATVRREPVPIISKALRNISVCIVWW</sequence>
<dbReference type="InterPro" id="IPR017452">
    <property type="entry name" value="GPCR_Rhodpsn_7TM"/>
</dbReference>
<dbReference type="PANTHER" id="PTHR45695">
    <property type="entry name" value="LEUCOKININ RECEPTOR-RELATED"/>
    <property type="match status" value="1"/>
</dbReference>
<dbReference type="PROSITE" id="PS00237">
    <property type="entry name" value="G_PROTEIN_RECEP_F1_1"/>
    <property type="match status" value="1"/>
</dbReference>
<keyword evidence="4 10" id="KW-1133">Transmembrane helix</keyword>
<keyword evidence="5 9" id="KW-0297">G-protein coupled receptor</keyword>
<keyword evidence="3 9" id="KW-0812">Transmembrane</keyword>
<evidence type="ECO:0000256" key="3">
    <source>
        <dbReference type="ARBA" id="ARBA00022692"/>
    </source>
</evidence>
<evidence type="ECO:0000256" key="4">
    <source>
        <dbReference type="ARBA" id="ARBA00022989"/>
    </source>
</evidence>
<evidence type="ECO:0000256" key="5">
    <source>
        <dbReference type="ARBA" id="ARBA00023040"/>
    </source>
</evidence>
<dbReference type="PANTHER" id="PTHR45695:SF15">
    <property type="entry name" value="OPSIN RH2"/>
    <property type="match status" value="1"/>
</dbReference>
<dbReference type="GO" id="GO:0004930">
    <property type="term" value="F:G protein-coupled receptor activity"/>
    <property type="evidence" value="ECO:0007669"/>
    <property type="project" value="UniProtKB-KW"/>
</dbReference>
<organism evidence="12 13">
    <name type="scientific">Helicoverpa armigera</name>
    <name type="common">Cotton bollworm</name>
    <name type="synonym">Heliothis armigera</name>
    <dbReference type="NCBI Taxonomy" id="29058"/>
    <lineage>
        <taxon>Eukaryota</taxon>
        <taxon>Metazoa</taxon>
        <taxon>Ecdysozoa</taxon>
        <taxon>Arthropoda</taxon>
        <taxon>Hexapoda</taxon>
        <taxon>Insecta</taxon>
        <taxon>Pterygota</taxon>
        <taxon>Neoptera</taxon>
        <taxon>Endopterygota</taxon>
        <taxon>Lepidoptera</taxon>
        <taxon>Glossata</taxon>
        <taxon>Ditrysia</taxon>
        <taxon>Noctuoidea</taxon>
        <taxon>Noctuidae</taxon>
        <taxon>Heliothinae</taxon>
        <taxon>Helicoverpa</taxon>
    </lineage>
</organism>
<evidence type="ECO:0000256" key="8">
    <source>
        <dbReference type="ARBA" id="ARBA00023224"/>
    </source>
</evidence>
<feature type="transmembrane region" description="Helical" evidence="10">
    <location>
        <begin position="77"/>
        <end position="97"/>
    </location>
</feature>
<dbReference type="EMBL" id="KZ149907">
    <property type="protein sequence ID" value="PZC78270.1"/>
    <property type="molecule type" value="Genomic_DNA"/>
</dbReference>
<evidence type="ECO:0000313" key="12">
    <source>
        <dbReference type="EMBL" id="PZC78270.1"/>
    </source>
</evidence>
<gene>
    <name evidence="12" type="primary">HaOG202342</name>
    <name evidence="12" type="ORF">B5X24_HaOG202342</name>
</gene>
<accession>A0A2W1BZI0</accession>
<evidence type="ECO:0000256" key="6">
    <source>
        <dbReference type="ARBA" id="ARBA00023136"/>
    </source>
</evidence>
<comment type="subcellular location">
    <subcellularLocation>
        <location evidence="1">Membrane</location>
        <topology evidence="1">Multi-pass membrane protein</topology>
    </subcellularLocation>
</comment>
<feature type="transmembrane region" description="Helical" evidence="10">
    <location>
        <begin position="45"/>
        <end position="65"/>
    </location>
</feature>
<reference evidence="12 13" key="1">
    <citation type="journal article" date="2017" name="BMC Biol.">
        <title>Genomic innovations, transcriptional plasticity and gene loss underlying the evolution and divergence of two highly polyphagous and invasive Helicoverpa pest species.</title>
        <authorList>
            <person name="Pearce S.L."/>
            <person name="Clarke D.F."/>
            <person name="East P.D."/>
            <person name="Elfekih S."/>
            <person name="Gordon K.H."/>
            <person name="Jermiin L.S."/>
            <person name="McGaughran A."/>
            <person name="Oakeshott J.G."/>
            <person name="Papanikolaou A."/>
            <person name="Perera O.P."/>
            <person name="Rane R.V."/>
            <person name="Richards S."/>
            <person name="Tay W.T."/>
            <person name="Walsh T.K."/>
            <person name="Anderson A."/>
            <person name="Anderson C.J."/>
            <person name="Asgari S."/>
            <person name="Board P.G."/>
            <person name="Bretschneider A."/>
            <person name="Campbell P.M."/>
            <person name="Chertemps T."/>
            <person name="Christeller J.T."/>
            <person name="Coppin C.W."/>
            <person name="Downes S.J."/>
            <person name="Duan G."/>
            <person name="Farnsworth C.A."/>
            <person name="Good R.T."/>
            <person name="Han L.B."/>
            <person name="Han Y.C."/>
            <person name="Hatje K."/>
            <person name="Horne I."/>
            <person name="Huang Y.P."/>
            <person name="Hughes D.S."/>
            <person name="Jacquin-Joly E."/>
            <person name="James W."/>
            <person name="Jhangiani S."/>
            <person name="Kollmar M."/>
            <person name="Kuwar S.S."/>
            <person name="Li S."/>
            <person name="Liu N.Y."/>
            <person name="Maibeche M.T."/>
            <person name="Miller J.R."/>
            <person name="Montagne N."/>
            <person name="Perry T."/>
            <person name="Qu J."/>
            <person name="Song S.V."/>
            <person name="Sutton G.G."/>
            <person name="Vogel H."/>
            <person name="Walenz B.P."/>
            <person name="Xu W."/>
            <person name="Zhang H.J."/>
            <person name="Zou Z."/>
            <person name="Batterham P."/>
            <person name="Edwards O.R."/>
            <person name="Feyereisen R."/>
            <person name="Gibbs R.A."/>
            <person name="Heckel D.G."/>
            <person name="McGrath A."/>
            <person name="Robin C."/>
            <person name="Scherer S.E."/>
            <person name="Worley K.C."/>
            <person name="Wu Y.D."/>
        </authorList>
    </citation>
    <scope>NUCLEOTIDE SEQUENCE [LARGE SCALE GENOMIC DNA]</scope>
    <source>
        <strain evidence="12">Harm_GR_Male_#8</strain>
        <tissue evidence="12">Whole organism</tissue>
    </source>
</reference>
<evidence type="ECO:0000256" key="7">
    <source>
        <dbReference type="ARBA" id="ARBA00023170"/>
    </source>
</evidence>
<protein>
    <recommendedName>
        <fullName evidence="11">G-protein coupled receptors family 1 profile domain-containing protein</fullName>
    </recommendedName>
</protein>
<dbReference type="PROSITE" id="PS50262">
    <property type="entry name" value="G_PROTEIN_RECEP_F1_2"/>
    <property type="match status" value="1"/>
</dbReference>
<feature type="transmembrane region" description="Helical" evidence="10">
    <location>
        <begin position="156"/>
        <end position="179"/>
    </location>
</feature>
<evidence type="ECO:0000256" key="10">
    <source>
        <dbReference type="SAM" id="Phobius"/>
    </source>
</evidence>
<dbReference type="InterPro" id="IPR000276">
    <property type="entry name" value="GPCR_Rhodpsn"/>
</dbReference>
<dbReference type="AlphaFoldDB" id="A0A2W1BZI0"/>
<evidence type="ECO:0000256" key="9">
    <source>
        <dbReference type="RuleBase" id="RU000688"/>
    </source>
</evidence>
<evidence type="ECO:0000256" key="1">
    <source>
        <dbReference type="ARBA" id="ARBA00004141"/>
    </source>
</evidence>
<dbReference type="SUPFAM" id="SSF81321">
    <property type="entry name" value="Family A G protein-coupled receptor-like"/>
    <property type="match status" value="1"/>
</dbReference>
<dbReference type="Proteomes" id="UP000249218">
    <property type="component" value="Unassembled WGS sequence"/>
</dbReference>
<proteinExistence type="inferred from homology"/>
<keyword evidence="13" id="KW-1185">Reference proteome</keyword>